<evidence type="ECO:0000256" key="3">
    <source>
        <dbReference type="SAM" id="MobiDB-lite"/>
    </source>
</evidence>
<dbReference type="Proteomes" id="UP000198992">
    <property type="component" value="Unassembled WGS sequence"/>
</dbReference>
<gene>
    <name evidence="5" type="ORF">SAMN05444164_1467</name>
</gene>
<dbReference type="InterPro" id="IPR001647">
    <property type="entry name" value="HTH_TetR"/>
</dbReference>
<evidence type="ECO:0000313" key="6">
    <source>
        <dbReference type="Proteomes" id="UP000198992"/>
    </source>
</evidence>
<dbReference type="GO" id="GO:0003700">
    <property type="term" value="F:DNA-binding transcription factor activity"/>
    <property type="evidence" value="ECO:0007669"/>
    <property type="project" value="TreeGrafter"/>
</dbReference>
<sequence>MSSTSSSPPRQTLVPQREGGRQRVAELMDAAAEVIQERGYEAATMAEIASRANARIGSLYRFFPNKEAIGDALIDGYAAVLSEEYAGMRERALHSAPEELADLLIDLLVRVYPQTRAMTALLDSRTDWTEIRLRFRSQAMAEIGAALRACAPNLDDREIEDIVPVVLNNMKTMVGMVKKDAPTSAGAPDELRLMNRLYLAARLAPAQGAIRGQSPRRK</sequence>
<dbReference type="Pfam" id="PF00440">
    <property type="entry name" value="TetR_N"/>
    <property type="match status" value="1"/>
</dbReference>
<dbReference type="OrthoDB" id="9808189at2"/>
<dbReference type="PROSITE" id="PS50977">
    <property type="entry name" value="HTH_TETR_2"/>
    <property type="match status" value="1"/>
</dbReference>
<dbReference type="SUPFAM" id="SSF46689">
    <property type="entry name" value="Homeodomain-like"/>
    <property type="match status" value="1"/>
</dbReference>
<feature type="domain" description="HTH tetR-type" evidence="4">
    <location>
        <begin position="21"/>
        <end position="81"/>
    </location>
</feature>
<evidence type="ECO:0000259" key="4">
    <source>
        <dbReference type="PROSITE" id="PS50977"/>
    </source>
</evidence>
<dbReference type="InterPro" id="IPR009057">
    <property type="entry name" value="Homeodomain-like_sf"/>
</dbReference>
<dbReference type="PANTHER" id="PTHR30055">
    <property type="entry name" value="HTH-TYPE TRANSCRIPTIONAL REGULATOR RUTR"/>
    <property type="match status" value="1"/>
</dbReference>
<feature type="region of interest" description="Disordered" evidence="3">
    <location>
        <begin position="1"/>
        <end position="20"/>
    </location>
</feature>
<dbReference type="GO" id="GO:0000976">
    <property type="term" value="F:transcription cis-regulatory region binding"/>
    <property type="evidence" value="ECO:0007669"/>
    <property type="project" value="TreeGrafter"/>
</dbReference>
<evidence type="ECO:0000256" key="2">
    <source>
        <dbReference type="PROSITE-ProRule" id="PRU00335"/>
    </source>
</evidence>
<dbReference type="EMBL" id="FNTH01000001">
    <property type="protein sequence ID" value="SEC28519.1"/>
    <property type="molecule type" value="Genomic_DNA"/>
</dbReference>
<feature type="DNA-binding region" description="H-T-H motif" evidence="2">
    <location>
        <begin position="44"/>
        <end position="63"/>
    </location>
</feature>
<dbReference type="InterPro" id="IPR050109">
    <property type="entry name" value="HTH-type_TetR-like_transc_reg"/>
</dbReference>
<evidence type="ECO:0000256" key="1">
    <source>
        <dbReference type="ARBA" id="ARBA00023125"/>
    </source>
</evidence>
<accession>A0A1H4R9E2</accession>
<organism evidence="5 6">
    <name type="scientific">Bradyrhizobium erythrophlei</name>
    <dbReference type="NCBI Taxonomy" id="1437360"/>
    <lineage>
        <taxon>Bacteria</taxon>
        <taxon>Pseudomonadati</taxon>
        <taxon>Pseudomonadota</taxon>
        <taxon>Alphaproteobacteria</taxon>
        <taxon>Hyphomicrobiales</taxon>
        <taxon>Nitrobacteraceae</taxon>
        <taxon>Bradyrhizobium</taxon>
    </lineage>
</organism>
<proteinExistence type="predicted"/>
<dbReference type="AlphaFoldDB" id="A0A1H4R9E2"/>
<evidence type="ECO:0000313" key="5">
    <source>
        <dbReference type="EMBL" id="SEC28519.1"/>
    </source>
</evidence>
<name>A0A1H4R9E2_9BRAD</name>
<dbReference type="PANTHER" id="PTHR30055:SF226">
    <property type="entry name" value="HTH-TYPE TRANSCRIPTIONAL REGULATOR PKSA"/>
    <property type="match status" value="1"/>
</dbReference>
<feature type="compositionally biased region" description="Polar residues" evidence="3">
    <location>
        <begin position="1"/>
        <end position="14"/>
    </location>
</feature>
<dbReference type="Gene3D" id="1.10.357.10">
    <property type="entry name" value="Tetracycline Repressor, domain 2"/>
    <property type="match status" value="1"/>
</dbReference>
<keyword evidence="1 2" id="KW-0238">DNA-binding</keyword>
<dbReference type="PRINTS" id="PR00455">
    <property type="entry name" value="HTHTETR"/>
</dbReference>
<protein>
    <submittedName>
        <fullName evidence="5">Transcriptional regulator, TetR family</fullName>
    </submittedName>
</protein>
<reference evidence="5 6" key="1">
    <citation type="submission" date="2016-10" db="EMBL/GenBank/DDBJ databases">
        <authorList>
            <person name="de Groot N.N."/>
        </authorList>
    </citation>
    <scope>NUCLEOTIDE SEQUENCE [LARGE SCALE GENOMIC DNA]</scope>
    <source>
        <strain evidence="5 6">MT12</strain>
    </source>
</reference>